<feature type="region of interest" description="Disordered" evidence="1">
    <location>
        <begin position="415"/>
        <end position="445"/>
    </location>
</feature>
<sequence length="840" mass="92322">MVSNSGPPLPMPMQVPPGHLVQQIVDEEGILTHVILSPYPTHPSLSMVPTGVPLSLSQTNDVSTTGTNLILNPNQHLQPHHFHPILPSTGLPNNESLIHMNPYAQHPHSIHSFPHSLPTHPPPFIHPHFQHFHQQFHPHSTHPHICVNEVGNNGSISTKYSITPEVIDECINDPIDHSKTVTDIRQNAMNNTNSSKKPSLIKCSHNYTVPYSNNNSTIRTIDKHVTQTTNSTDDDDVVISSTRDDDPYENNEDDNDDQDAENDDGSINCKTVGSCKTSFITANCTNLTDVNNFESRSHISMKDKHFIDGNMSSDCCTHTTLTTSTTAAYTNTDSIVYTTNSHVTNTTFASDSNGRATTSSLNAFSPHFSYPQATFPFHRRRRGGGISGGGVIGVNVAGGGNKSYSGFRPHRSAGFGFNKYSQNSARNQPSTTGSSKSHSEHYSQYQQHNCSLQNGSNHINHYHQSHHSSSIYQPHSQYHHCHRAPVVAQDVDIDSEIEIENKPTGDTSVCSPLPINVLLPTVQTPTDYCSPSNCLLNSQCYSHHHLQQQQLEQPMDSYDVYLSNSNNNVNTNGPGANENDTETNTNGHHADYNLNNEWNTQEKIIHNIISDILSPQISEVKCDSALIQLTFPQNLILSSVADVESSSASSPATSTSITTITTSTNYIPTNPSILTTNTTTAATNNSTATILSVGSCQSLQSLLSESSNNNNNNNSNNNNNNNNNNNGKLFKVPSSPSKNHLRDKCKPSSTTIKGDNCKSDLIHSNINYDNNVNYNVHELDDSTNNISTIIKTATTTSSNNDISNNDDSQRYQITIDLDTLRFELYLAEKGNTINFKCVFM</sequence>
<feature type="compositionally biased region" description="Acidic residues" evidence="1">
    <location>
        <begin position="246"/>
        <end position="264"/>
    </location>
</feature>
<dbReference type="Proteomes" id="UP000279833">
    <property type="component" value="Unassembled WGS sequence"/>
</dbReference>
<dbReference type="AlphaFoldDB" id="A0A183K655"/>
<organism evidence="4">
    <name type="scientific">Schistosoma curassoni</name>
    <dbReference type="NCBI Taxonomy" id="6186"/>
    <lineage>
        <taxon>Eukaryota</taxon>
        <taxon>Metazoa</taxon>
        <taxon>Spiralia</taxon>
        <taxon>Lophotrochozoa</taxon>
        <taxon>Platyhelminthes</taxon>
        <taxon>Trematoda</taxon>
        <taxon>Digenea</taxon>
        <taxon>Strigeidida</taxon>
        <taxon>Schistosomatoidea</taxon>
        <taxon>Schistosomatidae</taxon>
        <taxon>Schistosoma</taxon>
    </lineage>
</organism>
<feature type="compositionally biased region" description="Low complexity" evidence="1">
    <location>
        <begin position="706"/>
        <end position="726"/>
    </location>
</feature>
<reference evidence="2 3" key="2">
    <citation type="submission" date="2018-11" db="EMBL/GenBank/DDBJ databases">
        <authorList>
            <consortium name="Pathogen Informatics"/>
        </authorList>
    </citation>
    <scope>NUCLEOTIDE SEQUENCE [LARGE SCALE GENOMIC DNA]</scope>
    <source>
        <strain evidence="2">Dakar</strain>
        <strain evidence="3">Dakar, Senegal</strain>
    </source>
</reference>
<evidence type="ECO:0000313" key="2">
    <source>
        <dbReference type="EMBL" id="VDP40107.1"/>
    </source>
</evidence>
<protein>
    <submittedName>
        <fullName evidence="4">PAP-associated domain-containing protein</fullName>
    </submittedName>
</protein>
<evidence type="ECO:0000313" key="3">
    <source>
        <dbReference type="Proteomes" id="UP000279833"/>
    </source>
</evidence>
<dbReference type="STRING" id="6186.A0A183K655"/>
<dbReference type="EMBL" id="UZAK01033805">
    <property type="protein sequence ID" value="VDP40107.1"/>
    <property type="molecule type" value="Genomic_DNA"/>
</dbReference>
<feature type="compositionally biased region" description="Low complexity" evidence="1">
    <location>
        <begin position="567"/>
        <end position="578"/>
    </location>
</feature>
<reference evidence="4" key="1">
    <citation type="submission" date="2016-06" db="UniProtKB">
        <authorList>
            <consortium name="WormBaseParasite"/>
        </authorList>
    </citation>
    <scope>IDENTIFICATION</scope>
</reference>
<name>A0A183K655_9TREM</name>
<feature type="region of interest" description="Disordered" evidence="1">
    <location>
        <begin position="225"/>
        <end position="265"/>
    </location>
</feature>
<gene>
    <name evidence="2" type="ORF">SCUD_LOCUS10480</name>
</gene>
<feature type="region of interest" description="Disordered" evidence="1">
    <location>
        <begin position="702"/>
        <end position="749"/>
    </location>
</feature>
<feature type="region of interest" description="Disordered" evidence="1">
    <location>
        <begin position="567"/>
        <end position="587"/>
    </location>
</feature>
<dbReference type="WBParaSite" id="SCUD_0001048001-mRNA-1">
    <property type="protein sequence ID" value="SCUD_0001048001-mRNA-1"/>
    <property type="gene ID" value="SCUD_0001048001"/>
</dbReference>
<evidence type="ECO:0000313" key="4">
    <source>
        <dbReference type="WBParaSite" id="SCUD_0001048001-mRNA-1"/>
    </source>
</evidence>
<keyword evidence="3" id="KW-1185">Reference proteome</keyword>
<accession>A0A183K655</accession>
<feature type="compositionally biased region" description="Polar residues" evidence="1">
    <location>
        <begin position="419"/>
        <end position="445"/>
    </location>
</feature>
<evidence type="ECO:0000256" key="1">
    <source>
        <dbReference type="SAM" id="MobiDB-lite"/>
    </source>
</evidence>
<proteinExistence type="predicted"/>